<feature type="region of interest" description="Disordered" evidence="2">
    <location>
        <begin position="3480"/>
        <end position="3560"/>
    </location>
</feature>
<feature type="compositionally biased region" description="Basic and acidic residues" evidence="2">
    <location>
        <begin position="3919"/>
        <end position="3937"/>
    </location>
</feature>
<feature type="compositionally biased region" description="Basic residues" evidence="2">
    <location>
        <begin position="4531"/>
        <end position="4542"/>
    </location>
</feature>
<feature type="region of interest" description="Disordered" evidence="2">
    <location>
        <begin position="4093"/>
        <end position="4119"/>
    </location>
</feature>
<feature type="compositionally biased region" description="Basic and acidic residues" evidence="2">
    <location>
        <begin position="4467"/>
        <end position="4495"/>
    </location>
</feature>
<feature type="compositionally biased region" description="Basic residues" evidence="2">
    <location>
        <begin position="3368"/>
        <end position="3379"/>
    </location>
</feature>
<feature type="compositionally biased region" description="Basic and acidic residues" evidence="2">
    <location>
        <begin position="4708"/>
        <end position="4726"/>
    </location>
</feature>
<feature type="region of interest" description="Disordered" evidence="2">
    <location>
        <begin position="3297"/>
        <end position="3335"/>
    </location>
</feature>
<gene>
    <name evidence="3" type="ORF">TcWFU_006330</name>
</gene>
<feature type="region of interest" description="Disordered" evidence="2">
    <location>
        <begin position="2780"/>
        <end position="2803"/>
    </location>
</feature>
<feature type="coiled-coil region" evidence="1">
    <location>
        <begin position="578"/>
        <end position="605"/>
    </location>
</feature>
<feature type="region of interest" description="Disordered" evidence="2">
    <location>
        <begin position="2114"/>
        <end position="2229"/>
    </location>
</feature>
<feature type="compositionally biased region" description="Polar residues" evidence="2">
    <location>
        <begin position="3906"/>
        <end position="3918"/>
    </location>
</feature>
<feature type="region of interest" description="Disordered" evidence="2">
    <location>
        <begin position="4051"/>
        <end position="4073"/>
    </location>
</feature>
<feature type="compositionally biased region" description="Basic and acidic residues" evidence="2">
    <location>
        <begin position="2780"/>
        <end position="2794"/>
    </location>
</feature>
<feature type="region of interest" description="Disordered" evidence="2">
    <location>
        <begin position="3818"/>
        <end position="3852"/>
    </location>
</feature>
<feature type="compositionally biased region" description="Basic and acidic residues" evidence="2">
    <location>
        <begin position="2202"/>
        <end position="2214"/>
    </location>
</feature>
<feature type="compositionally biased region" description="Polar residues" evidence="2">
    <location>
        <begin position="3837"/>
        <end position="3852"/>
    </location>
</feature>
<feature type="compositionally biased region" description="Polar residues" evidence="2">
    <location>
        <begin position="2653"/>
        <end position="2665"/>
    </location>
</feature>
<comment type="caution">
    <text evidence="3">The sequence shown here is derived from an EMBL/GenBank/DDBJ whole genome shotgun (WGS) entry which is preliminary data.</text>
</comment>
<feature type="region of interest" description="Disordered" evidence="2">
    <location>
        <begin position="3085"/>
        <end position="3113"/>
    </location>
</feature>
<feature type="region of interest" description="Disordered" evidence="2">
    <location>
        <begin position="3716"/>
        <end position="3748"/>
    </location>
</feature>
<feature type="compositionally biased region" description="Basic and acidic residues" evidence="2">
    <location>
        <begin position="2878"/>
        <end position="2895"/>
    </location>
</feature>
<feature type="region of interest" description="Disordered" evidence="2">
    <location>
        <begin position="2878"/>
        <end position="2940"/>
    </location>
</feature>
<evidence type="ECO:0000256" key="2">
    <source>
        <dbReference type="SAM" id="MobiDB-lite"/>
    </source>
</evidence>
<dbReference type="Proteomes" id="UP001651158">
    <property type="component" value="Unassembled WGS sequence"/>
</dbReference>
<feature type="region of interest" description="Disordered" evidence="2">
    <location>
        <begin position="2648"/>
        <end position="2668"/>
    </location>
</feature>
<feature type="region of interest" description="Disordered" evidence="2">
    <location>
        <begin position="3427"/>
        <end position="3457"/>
    </location>
</feature>
<protein>
    <submittedName>
        <fullName evidence="3">Uncharacterized protein</fullName>
    </submittedName>
</protein>
<name>A0ABR4Q232_9CEST</name>
<evidence type="ECO:0000313" key="3">
    <source>
        <dbReference type="EMBL" id="KAL5103728.1"/>
    </source>
</evidence>
<feature type="compositionally biased region" description="Polar residues" evidence="2">
    <location>
        <begin position="3541"/>
        <end position="3553"/>
    </location>
</feature>
<feature type="region of interest" description="Disordered" evidence="2">
    <location>
        <begin position="4457"/>
        <end position="4558"/>
    </location>
</feature>
<proteinExistence type="predicted"/>
<accession>A0ABR4Q232</accession>
<feature type="region of interest" description="Disordered" evidence="2">
    <location>
        <begin position="2530"/>
        <end position="2565"/>
    </location>
</feature>
<feature type="region of interest" description="Disordered" evidence="2">
    <location>
        <begin position="2045"/>
        <end position="2065"/>
    </location>
</feature>
<feature type="compositionally biased region" description="Basic and acidic residues" evidence="2">
    <location>
        <begin position="3953"/>
        <end position="3964"/>
    </location>
</feature>
<feature type="compositionally biased region" description="Basic and acidic residues" evidence="2">
    <location>
        <begin position="4662"/>
        <end position="4681"/>
    </location>
</feature>
<evidence type="ECO:0000313" key="4">
    <source>
        <dbReference type="Proteomes" id="UP001651158"/>
    </source>
</evidence>
<feature type="compositionally biased region" description="Low complexity" evidence="2">
    <location>
        <begin position="2144"/>
        <end position="2155"/>
    </location>
</feature>
<feature type="region of interest" description="Disordered" evidence="2">
    <location>
        <begin position="3897"/>
        <end position="4007"/>
    </location>
</feature>
<feature type="compositionally biased region" description="Basic and acidic residues" evidence="2">
    <location>
        <begin position="3380"/>
        <end position="3398"/>
    </location>
</feature>
<feature type="compositionally biased region" description="Polar residues" evidence="2">
    <location>
        <begin position="3986"/>
        <end position="4002"/>
    </location>
</feature>
<reference evidence="3 4" key="1">
    <citation type="journal article" date="2022" name="Front. Cell. Infect. Microbiol.">
        <title>The Genomes of Two Strains of Taenia crassiceps the Animal Model for the Study of Human Cysticercosis.</title>
        <authorList>
            <person name="Bobes R.J."/>
            <person name="Estrada K."/>
            <person name="Rios-Valencia D.G."/>
            <person name="Calderon-Gallegos A."/>
            <person name="de la Torre P."/>
            <person name="Carrero J.C."/>
            <person name="Sanchez-Flores A."/>
            <person name="Laclette J.P."/>
        </authorList>
    </citation>
    <scope>NUCLEOTIDE SEQUENCE [LARGE SCALE GENOMIC DNA]</scope>
    <source>
        <strain evidence="3">WFUcys</strain>
    </source>
</reference>
<feature type="compositionally biased region" description="Polar residues" evidence="2">
    <location>
        <begin position="2048"/>
        <end position="2059"/>
    </location>
</feature>
<feature type="compositionally biased region" description="Polar residues" evidence="2">
    <location>
        <begin position="2916"/>
        <end position="2925"/>
    </location>
</feature>
<feature type="compositionally biased region" description="Polar residues" evidence="2">
    <location>
        <begin position="4727"/>
        <end position="4739"/>
    </location>
</feature>
<organism evidence="3 4">
    <name type="scientific">Taenia crassiceps</name>
    <dbReference type="NCBI Taxonomy" id="6207"/>
    <lineage>
        <taxon>Eukaryota</taxon>
        <taxon>Metazoa</taxon>
        <taxon>Spiralia</taxon>
        <taxon>Lophotrochozoa</taxon>
        <taxon>Platyhelminthes</taxon>
        <taxon>Cestoda</taxon>
        <taxon>Eucestoda</taxon>
        <taxon>Cyclophyllidea</taxon>
        <taxon>Taeniidae</taxon>
        <taxon>Taenia</taxon>
    </lineage>
</organism>
<sequence length="4756" mass="529941">MLQPLDVEHCLASLSRIVPTLQWWRFELSKPDHRKHLWISLPSDVEVVCGKTSLLPKNSQLLGRLNILHWGADCLVRGIRITPSEKDQIVCIETRASDQDPRIFWIDVNQLVVTIPPNGIQEIVDISRPTQPLLGSRIWGWLSGLQVYCSQSQPITERCFLIPVDFSNRDDIAVLLSHNTKGDRVTMREPVSPSRKLVVVNPRTNELYSCRLDSTPTCQTYSPFGNGGPEVKKKKGVMDEDVEEEEVAEEDEELAFPVSMMDEEATKRDTKLSETLVEIEDFLCRVIWTIEHPSDGCAGRDANIEAQRCRIAMQLAEMQSCEEDLRSNASLSLLEKLLGVLTNLLEIGEMVNIHRRRDGLCILRFVDQNLPELASWADKSQLEEGNVPLPQARRTLNQLACIQSAMQIFVGKAKSTADLEATTAKVKVCLEECLKREIQAKLEEDAPCHEVGLKAEDILTAFAKTMKEYLSFHPTSAISQLEKSSNPLQTLQNIRSNLAVKMAALKNCCRWIPFILSEGIHQSLGISRELLTDLKAIHDQAFAIYKQMEMYILLVCEHSGLYTLAVRLTNILERSTEEKLSQWQISQLEQELDRCEAECAVEILSSGKENHAFLHMVVRSILEYASAARKVLDGASTIQEPELSKLLERFESLTSTSNLPSPSAFFEALLIGWYLQTRSTTDSRVDELVCRLEREVSMSLQDTPLVHLRVSEMEEFFSQMSPISTPRDAEASSLRNALLILSDVVLRLNSAVQLLEQMAFLTNLHQSQRLETLRLSYPRTLEGLTRCIRALEALLRELSEWRKCIILVEESDQHDAATQAVIEIVNFAMSIITQELQNVAEVKFFNIPSFLSKILEWLTNFHSSLLGFRKTSCQYRLEKSAIYGHSSALLHDLLNLEWLLAESRPQSQRGLPHGIGGTAVDNAKTSWVTGILKILEEIEPTKRRWLLNLLEGMERSSREQRQSLLELLMGSWEMVEISEGATLLNYIIMRAEGFTDLKIQLLEEKYANTEDHESNICEKYNSNMHGETFYMLVKNISEEFGQRHDKQSGILDDLRTAECLQKAEIIVKIGHQYVAASKSSLHFIDHVLFSHWPETLLKLIATGQSRGGKKAPADWRICALNFRNTVANCLVRESLGIAMAGLPRVEPKDVDETLTNLRTAIEEADIIFHGIHDDFSVDTKDVWQTCLRLYDLFQNYTSQLGQQINELTIPSLCAAEKDLQRLDYRISELAQEGSSTSALEDCSQHVAHLEESLQALRQTARILFTCLAINSKLSTKVAPSKHLDVNELYKRAVKLVNDYEASEIGCQILEAWRHLQSIADKLGRLQAGLPLTESFSNHEVMTAQSPIASTSDIHLDGFSSASMARKRSWSLLEILGSHECLYPGCRGQKRDKHESRITDAGLIHDLHSFYSLLCSELNDRATLFPVEFLTSNTQKAASSEFALMNLRQEWHRDMDLVNRFNSLQKRVEMDDSGSSKVKSSFGLIKAIWGETTSPKAFFEAAERLATVSSWLCEVERHLDLDVLPRLQTAWKNSAGTDTLSVVEECVYKMNEIAEDLEGLEKGGILAKQHLQTVKRFLQAGWLSVREFLLNRCVRPAFHEDPTSARYFPLVDDFLRHSTELGFQDCGLKATHTRLCNQYLLHGLSQREYDPVEGKRKFCSTNRSLRLLFLPSWLTERCRIVQHRPPIALTIHSIPDVSTELHPSLSSTTELAFHSPKCAVLQSRRWFSLPNIRSQSRIRQDYMEKSFSIVKDEVEANLPQETSNEVEMKTSQLSFSAFPSDEENVEAEDEDEEPTILEDLGDSVLKQDVQIPPTQPKYPRLPATEVVDVVGDQKVPEPRESEEAEKGRCSSTLTSTECHVSRKLRDKSPITWCTVYLPNDEEVVPSIHADPVTERGVIQVASDPLMPKCELYAPMVFSAPYEMSKQQNGQVANGSEVVESIGGLAECSASVGDDSGVCDWLRNQQAENIERLMKECEVDDEKEDMSLTEMDDPSTASGLLELSFPRAKSSVSNSFEESGFADDGWPRGIHEVFVQKTSYSIFAGGTENRPFNETKGSQVNWGPLVERPESPHLSVISEASTDESALEKQNSIDERLQNSPLEIYKVEEHDNCGERKTVASRKTKSRRSWRTEKKGQEEDEEKSEFFSSLPKSSISSDSKDEHAVLTPTQPSFIVEDGHRRIQPQEDDSEEDTDKTISEAMSSEVREKENESDKSSHISMKGLSHSFGDSDTEIKKKEAGILEDLGDSVLKQDVQIPPTQPKYPRLPATEVVDVVGDQKVPEPRESEEAEKGRCSSTLTSTECHVSRKLRDKSPITWCTVYLPNDEEVVPSIHADPVTERGVIQVASDPLMPKCELYAPMVFSAPYEMSKQQNGQVANGSEVVESIGGLAECSASVGDDSGVCDWLRNQQAENIERLMKECEVDDEKEDMSLTEMDDPSTASGLLELPLLRTKNCVSNSFEESGFGDEEWSRRSHEFPSRQTSDSMFVCGVEDYLVNEPKGGRVDWGLLVERPESPHLSAIFEACINESTQKTQKHMDGKAQKLSQASETEESDNSGGLKTVAHKKTRWRKNRDVRNKCEEEGTQRLSLSPPEISTFWNGEDECCDLTLTPIGFVVNDESLKTKLQGGNSEEAAEKVISEAVSSEVRAKEDESTEALQKSIKSSTDSAGDVKLKEEQFQEGMMEHRKEGLDLEIPSAKKINCQITGKNKGVSGAVLRNSARDRVLAMTSRPEVGNRDYLEPRYEPKTTLEQRDAARVYKQAGQEVNLEVDEPSPRENVAATEVREQASGEDLDRQSGKIGFDEGNDEIGARESVEILNKHKMKIKKSLQESHFKFQLVGVAGESSKGPNMHESVKFEDEFLADRAKGDILSNGFQSVGEVDEKSLAKPNEQKEKEYQELQNDQGVGKIDDPSSVKGYGNSSSEAGTKSTRKTQTEVTEESTSTCLHGNAFNSTFADIVEDGFDDKLIYNGFQVCVPRSDDEAKLESNAKREHQDGEKVGEVMRDIKGMGSCLQRRDRNAKATESRVEGVHSVHVNEPFMAWNDNQSDPVVLADGLGDYEMDRQNIGSGLELTNQKVQLVPRHVDGLSGVKAKQMTPKEEDPTKGSGEEGETERDQVVGSIEDIQDSNDLVSAPKEYTCRDPGQTVCIASKMNENGPQSEAMSLVGKGKKKSKRYRVKRHFDGEAGSEAVATNEKVQVNNKAVLTAIEFKSCAGEDGSDKEANNQLDLPDLEEESPEHQEQSYNSVGRKWDTDGDVMEGNGEERVNPNKAWNSCGLEKTDVRADFLPLEGFEKCVGNAGKEEEVDKSDQINSEMGSEGVYRESKECAKNGGASQERSAEGCDTLHEINQFETLQKDIVAPPPKVSESHSIKSGKRRHRKRRHLMEEAEVGGHESPVFRDSQEVSSTEAEVDLKPFEATSDVGYSMLEDETKSALDTIRDGQGSASEIEEPTGQKKDESAINECTSKAADEIANDSMGFGRENAVKHLHATRSRLSGPEEGVEMPSQAKSDVEGVNNRSSPLTNKEVLRDGTKADAEVQERPSEDSITSDEMNQSETLGKVDELSSVGELGASFMKGGRRRKHRKGEEVAIAAKVEDGSASTVFPSEETSSSEAAVDLKAFEVVAGVECPMQVEEFEGTLGIAGDDREPVSGIENQLAIVLDETPQPVEHESVVSGSRGQPKDGLQISECILEVQDESANAFEGSSKVNAVECSHEPKMHSLKHADGDEGEEEHLQDESYAEGTGVDLQPQVNKDFLGECTREDAEYQKDPAEVYKGFDEICHFETTPMVDALPSAKVPEAPSVKGGKRNKKVRKAGQLLFEAETQEPNSSTLSPAKAMTDMNSETAETTVDEQNSASDLVKEIFQPVQHATVMKESPERLEDWAKISNNTLEAQDECVDDSGAIGKSSDLVSTYESKQPSVETERREEYRKEGDYTHSEWDVGGICDELQPQTNKEALETSTKEKAEMTNGSAGGGDDLDEVVEFEGNQFFSGLSSRESEGTSVWSKADRRHRNEGCIQGEGEVKTSKLNADIEHSLDNAASEGGLVSDALEEISQPNENEFEEEKTGQSEAETQLNNHELGVQDVNVDEPCAHSAVEEGSEYRLGEGVENGPKPQKSKDTLREYRTGADMGLYKCCSKIVEAEAIGDVGALASSQEPEAPLMKRRRNKKERKRKQLLCETEVAVGVELPLQPEKDKTALDVATGSQETVPGIDEYSTMALEKVAQPSKQAFAVKESFCYRKDESRTTICEVEIKGDLIGELKGVGEAKTPVYLADSELHPVWCITKQKHFEDSDDHLLDETGFEGVGGKSQVQTNKAVFEEIAGECEDSHEYPTKAEGNWDGSVATEARQIGDTLSSLREPEELSTNTGDGNQHREAVYLHDEGNAQEFQISTAPRSRKILSSYERDEIVPARRLIGEQGSVFSELKETVHLKEHEAAANEFFGSVKDRLQFNDCNLEVQGKSTPESKSPIEDAKSESQPKKQHEERDAEGAGDELHLGTSNDENEDEINQSETLQKVADVSSAEQFAPTSMRGKKKKKKHRGGRNLGGEAEVEDSTASIVPASQETSCMKAEVDLKTSEEVDDVRCQLQLEEAEEILEMADDDQEPVYGIEKQPIIFPDEVSQPVEQEFVFNEWTARLQNEPKVNECECEVTGETLNELMDVRKDNAEEYSHELGARPTEHEEGLEEQLQAKSDVEGVNDRSSPLTNKEVLRDGTKADAEVQERPSEDSITSDEMNQSETLGKVDELSSVGNLERPS</sequence>
<feature type="compositionally biased region" description="Basic residues" evidence="2">
    <location>
        <begin position="2117"/>
        <end position="2127"/>
    </location>
</feature>
<evidence type="ECO:0000256" key="1">
    <source>
        <dbReference type="SAM" id="Coils"/>
    </source>
</evidence>
<keyword evidence="1" id="KW-0175">Coiled coil</keyword>
<feature type="compositionally biased region" description="Basic and acidic residues" evidence="2">
    <location>
        <begin position="3522"/>
        <end position="3540"/>
    </location>
</feature>
<feature type="region of interest" description="Disordered" evidence="2">
    <location>
        <begin position="3210"/>
        <end position="3269"/>
    </location>
</feature>
<feature type="compositionally biased region" description="Basic and acidic residues" evidence="2">
    <location>
        <begin position="3093"/>
        <end position="3104"/>
    </location>
</feature>
<dbReference type="EMBL" id="JAKROA010000016">
    <property type="protein sequence ID" value="KAL5103728.1"/>
    <property type="molecule type" value="Genomic_DNA"/>
</dbReference>
<keyword evidence="4" id="KW-1185">Reference proteome</keyword>
<feature type="region of interest" description="Disordered" evidence="2">
    <location>
        <begin position="3352"/>
        <end position="3412"/>
    </location>
</feature>
<feature type="region of interest" description="Disordered" evidence="2">
    <location>
        <begin position="4662"/>
        <end position="4756"/>
    </location>
</feature>